<dbReference type="InterPro" id="IPR027417">
    <property type="entry name" value="P-loop_NTPase"/>
</dbReference>
<gene>
    <name evidence="11 14" type="primary">pyrG</name>
    <name evidence="14" type="ORF">AMQ22_01818</name>
</gene>
<feature type="binding site" evidence="11">
    <location>
        <position position="70"/>
    </location>
    <ligand>
        <name>ATP</name>
        <dbReference type="ChEBI" id="CHEBI:30616"/>
    </ligand>
</feature>
<feature type="binding site" evidence="11">
    <location>
        <position position="236"/>
    </location>
    <ligand>
        <name>ATP</name>
        <dbReference type="ChEBI" id="CHEBI:30616"/>
    </ligand>
</feature>
<comment type="pathway">
    <text evidence="1 11">Pyrimidine metabolism; CTP biosynthesis via de novo pathway; CTP from UDP: step 2/2.</text>
</comment>
<keyword evidence="3 11" id="KW-0436">Ligase</keyword>
<dbReference type="SUPFAM" id="SSF52317">
    <property type="entry name" value="Class I glutamine amidotransferase-like"/>
    <property type="match status" value="1"/>
</dbReference>
<dbReference type="NCBIfam" id="TIGR00337">
    <property type="entry name" value="PyrG"/>
    <property type="match status" value="1"/>
</dbReference>
<organism evidence="14 15">
    <name type="scientific">Candidatus Methanofastidiosum methylothiophilum</name>
    <dbReference type="NCBI Taxonomy" id="1705564"/>
    <lineage>
        <taxon>Archaea</taxon>
        <taxon>Methanobacteriati</taxon>
        <taxon>Methanobacteriota</taxon>
        <taxon>Stenosarchaea group</taxon>
        <taxon>Candidatus Methanofastidiosia</taxon>
        <taxon>Candidatus Methanofastidiosales</taxon>
        <taxon>Candidatus Methanofastidiosaceae</taxon>
        <taxon>Candidatus Methanofastidiosum</taxon>
    </lineage>
</organism>
<dbReference type="GO" id="GO:0097268">
    <property type="term" value="C:cytoophidium"/>
    <property type="evidence" value="ECO:0007669"/>
    <property type="project" value="UniProtKB-ARBA"/>
</dbReference>
<feature type="binding site" evidence="11">
    <location>
        <position position="218"/>
    </location>
    <ligand>
        <name>CTP</name>
        <dbReference type="ChEBI" id="CHEBI:37563"/>
        <note>allosteric inhibitor</note>
    </ligand>
</feature>
<dbReference type="EC" id="6.3.4.2" evidence="11"/>
<dbReference type="Pfam" id="PF06418">
    <property type="entry name" value="CTP_synth_N"/>
    <property type="match status" value="1"/>
</dbReference>
<dbReference type="Gene3D" id="3.40.50.300">
    <property type="entry name" value="P-loop containing nucleotide triphosphate hydrolases"/>
    <property type="match status" value="1"/>
</dbReference>
<dbReference type="CDD" id="cd01746">
    <property type="entry name" value="GATase1_CTP_Synthase"/>
    <property type="match status" value="1"/>
</dbReference>
<evidence type="ECO:0000256" key="7">
    <source>
        <dbReference type="ARBA" id="ARBA00022842"/>
    </source>
</evidence>
<keyword evidence="4 11" id="KW-0479">Metal-binding</keyword>
<protein>
    <recommendedName>
        <fullName evidence="11">CTP synthase</fullName>
        <ecNumber evidence="11">6.3.4.2</ecNumber>
    </recommendedName>
    <alternativeName>
        <fullName evidence="11">Cytidine 5'-triphosphate synthase</fullName>
    </alternativeName>
    <alternativeName>
        <fullName evidence="11">Cytidine triphosphate synthetase</fullName>
        <shortName evidence="11">CTP synthetase</shortName>
        <shortName evidence="11">CTPS</shortName>
    </alternativeName>
    <alternativeName>
        <fullName evidence="11">UTP--ammonia ligase</fullName>
    </alternativeName>
</protein>
<dbReference type="GO" id="GO:0044210">
    <property type="term" value="P:'de novo' CTP biosynthetic process"/>
    <property type="evidence" value="ECO:0007669"/>
    <property type="project" value="UniProtKB-UniRule"/>
</dbReference>
<proteinExistence type="inferred from homology"/>
<feature type="binding site" evidence="11">
    <location>
        <position position="12"/>
    </location>
    <ligand>
        <name>UTP</name>
        <dbReference type="ChEBI" id="CHEBI:46398"/>
    </ligand>
</feature>
<dbReference type="NCBIfam" id="NF003792">
    <property type="entry name" value="PRK05380.1"/>
    <property type="match status" value="1"/>
</dbReference>
<feature type="domain" description="Glutamine amidotransferase" evidence="12">
    <location>
        <begin position="293"/>
        <end position="516"/>
    </location>
</feature>
<dbReference type="GO" id="GO:0046872">
    <property type="term" value="F:metal ion binding"/>
    <property type="evidence" value="ECO:0007669"/>
    <property type="project" value="UniProtKB-KW"/>
</dbReference>
<keyword evidence="5 11" id="KW-0547">Nucleotide-binding</keyword>
<dbReference type="FunFam" id="3.40.50.880:FF:000002">
    <property type="entry name" value="CTP synthase"/>
    <property type="match status" value="1"/>
</dbReference>
<comment type="caution">
    <text evidence="11">Lacks conserved residue(s) required for the propagation of feature annotation.</text>
</comment>
<evidence type="ECO:0000313" key="14">
    <source>
        <dbReference type="EMBL" id="KYC48861.1"/>
    </source>
</evidence>
<dbReference type="GO" id="GO:0004359">
    <property type="term" value="F:glutaminase activity"/>
    <property type="evidence" value="ECO:0007669"/>
    <property type="project" value="RHEA"/>
</dbReference>
<dbReference type="EMBL" id="LNGC01000121">
    <property type="protein sequence ID" value="KYC48861.1"/>
    <property type="molecule type" value="Genomic_DNA"/>
</dbReference>
<dbReference type="InterPro" id="IPR033828">
    <property type="entry name" value="GATase1_CTP_Synthase"/>
</dbReference>
<comment type="subunit">
    <text evidence="11">Homotetramer.</text>
</comment>
<comment type="activity regulation">
    <text evidence="11">Allosterically activated by GTP, when glutamine is the substrate; GTP has no effect on the reaction when ammonia is the substrate. The allosteric effector GTP functions by stabilizing the protein conformation that binds the tetrahedral intermediate(s) formed during glutamine hydrolysis. Inhibited by the product CTP, via allosteric rather than competitive inhibition.</text>
</comment>
<dbReference type="Gene3D" id="3.40.50.880">
    <property type="match status" value="1"/>
</dbReference>
<evidence type="ECO:0000256" key="6">
    <source>
        <dbReference type="ARBA" id="ARBA00022840"/>
    </source>
</evidence>
<feature type="binding site" evidence="11">
    <location>
        <begin position="373"/>
        <end position="376"/>
    </location>
    <ligand>
        <name>L-glutamine</name>
        <dbReference type="ChEBI" id="CHEBI:58359"/>
    </ligand>
</feature>
<accession>A0A150IV19</accession>
<dbReference type="SUPFAM" id="SSF52540">
    <property type="entry name" value="P-loop containing nucleoside triphosphate hydrolases"/>
    <property type="match status" value="1"/>
</dbReference>
<feature type="active site" evidence="11">
    <location>
        <position position="497"/>
    </location>
</feature>
<feature type="binding site" evidence="11">
    <location>
        <begin position="13"/>
        <end position="18"/>
    </location>
    <ligand>
        <name>ATP</name>
        <dbReference type="ChEBI" id="CHEBI:30616"/>
    </ligand>
</feature>
<dbReference type="InterPro" id="IPR004468">
    <property type="entry name" value="CTP_synthase"/>
</dbReference>
<evidence type="ECO:0000313" key="15">
    <source>
        <dbReference type="Proteomes" id="UP000075398"/>
    </source>
</evidence>
<feature type="binding site" evidence="11">
    <location>
        <position position="218"/>
    </location>
    <ligand>
        <name>UTP</name>
        <dbReference type="ChEBI" id="CHEBI:46398"/>
    </ligand>
</feature>
<feature type="domain" description="CTP synthase N-terminal" evidence="13">
    <location>
        <begin position="2"/>
        <end position="261"/>
    </location>
</feature>
<evidence type="ECO:0000256" key="10">
    <source>
        <dbReference type="ARBA" id="ARBA00047781"/>
    </source>
</evidence>
<comment type="miscellaneous">
    <text evidence="11">CTPSs have evolved a hybrid strategy for distinguishing between UTP and CTP. The overlapping regions of the product feedback inhibitory and substrate sites recognize a common feature in both compounds, the triphosphate moiety. To differentiate isosteric substrate and product pyrimidine rings, an additional pocket far from the expected kinase/ligase catalytic site, specifically recognizes the cytosine and ribose portions of the product inhibitor.</text>
</comment>
<dbReference type="AlphaFoldDB" id="A0A150IV19"/>
<feature type="binding site" evidence="11">
    <location>
        <position position="396"/>
    </location>
    <ligand>
        <name>L-glutamine</name>
        <dbReference type="ChEBI" id="CHEBI:58359"/>
    </ligand>
</feature>
<dbReference type="PANTHER" id="PTHR11550">
    <property type="entry name" value="CTP SYNTHASE"/>
    <property type="match status" value="1"/>
</dbReference>
<dbReference type="FunFam" id="3.40.50.300:FF:000009">
    <property type="entry name" value="CTP synthase"/>
    <property type="match status" value="1"/>
</dbReference>
<evidence type="ECO:0000256" key="1">
    <source>
        <dbReference type="ARBA" id="ARBA00005171"/>
    </source>
</evidence>
<evidence type="ECO:0000256" key="5">
    <source>
        <dbReference type="ARBA" id="ARBA00022741"/>
    </source>
</evidence>
<evidence type="ECO:0000256" key="4">
    <source>
        <dbReference type="ARBA" id="ARBA00022723"/>
    </source>
</evidence>
<keyword evidence="8 11" id="KW-0315">Glutamine amidotransferase</keyword>
<sequence length="521" mass="58353">MRYVVVTGGVISGLGKGVTTTSISKIIQSMGHKVTVVKIDPYVNVDAGTMSPFEHGEVFVLDDGGEVDLDLGNYERFLNIHLTKAHNITTGKVYLKVIEKERKGDYLGKTVQIIPHITDEIKAEIRNVAKGHDVTVIEVGGTVGDIESMPFLEALRQLSIEEDVVFIHVTLVPNLSVVGEPKTKPTQHSVKALREVGISPHIIVCRSVEKLNEKSKEKIALFTNVRVDHVISAPDVNDIHYIPLIFNEEKIGQKILDQFKMDGKPNLTLWKSILCKDYKKDVNLAIVGKYADLHDSYLSISQALKHASFKTCYKTNISWIEAEEFENNKISNELDKFDGILVPGGFGSRGVEGKINVIKYARENNIPYLGICLGFQLAVIEYARNVCGLKNANTTEVCDTEHPVIDLLPEQKKISSKGGTMRLGASEILLDKNSMIYSLYKTDKIYERHRHRYEVNRDYIDELLKDKHLVFSGISPSGLMEVLEIKDHPFFLGTQFHPEFKSRVEAVAPTFYGLVKAMGEK</sequence>
<comment type="catalytic activity">
    <reaction evidence="10 11">
        <text>UTP + L-glutamine + ATP + H2O = CTP + L-glutamate + ADP + phosphate + 2 H(+)</text>
        <dbReference type="Rhea" id="RHEA:26426"/>
        <dbReference type="ChEBI" id="CHEBI:15377"/>
        <dbReference type="ChEBI" id="CHEBI:15378"/>
        <dbReference type="ChEBI" id="CHEBI:29985"/>
        <dbReference type="ChEBI" id="CHEBI:30616"/>
        <dbReference type="ChEBI" id="CHEBI:37563"/>
        <dbReference type="ChEBI" id="CHEBI:43474"/>
        <dbReference type="ChEBI" id="CHEBI:46398"/>
        <dbReference type="ChEBI" id="CHEBI:58359"/>
        <dbReference type="ChEBI" id="CHEBI:456216"/>
        <dbReference type="EC" id="6.3.4.2"/>
    </reaction>
</comment>
<feature type="binding site" evidence="11">
    <location>
        <position position="12"/>
    </location>
    <ligand>
        <name>CTP</name>
        <dbReference type="ChEBI" id="CHEBI:37563"/>
        <note>allosteric inhibitor</note>
    </ligand>
</feature>
<dbReference type="STRING" id="1705564.APG08_01044"/>
<comment type="catalytic activity">
    <reaction evidence="11">
        <text>UTP + NH4(+) + ATP = CTP + ADP + phosphate + 2 H(+)</text>
        <dbReference type="Rhea" id="RHEA:16597"/>
        <dbReference type="ChEBI" id="CHEBI:15378"/>
        <dbReference type="ChEBI" id="CHEBI:28938"/>
        <dbReference type="ChEBI" id="CHEBI:30616"/>
        <dbReference type="ChEBI" id="CHEBI:37563"/>
        <dbReference type="ChEBI" id="CHEBI:43474"/>
        <dbReference type="ChEBI" id="CHEBI:46398"/>
        <dbReference type="ChEBI" id="CHEBI:456216"/>
    </reaction>
</comment>
<dbReference type="PATRIC" id="fig|1705409.3.peg.1915"/>
<feature type="region of interest" description="Amidoligase domain" evidence="11">
    <location>
        <begin position="1"/>
        <end position="261"/>
    </location>
</feature>
<dbReference type="GO" id="GO:0042802">
    <property type="term" value="F:identical protein binding"/>
    <property type="evidence" value="ECO:0007669"/>
    <property type="project" value="TreeGrafter"/>
</dbReference>
<dbReference type="GO" id="GO:0019856">
    <property type="term" value="P:pyrimidine nucleobase biosynthetic process"/>
    <property type="evidence" value="ECO:0007669"/>
    <property type="project" value="TreeGrafter"/>
</dbReference>
<dbReference type="Pfam" id="PF00117">
    <property type="entry name" value="GATase"/>
    <property type="match status" value="1"/>
</dbReference>
<feature type="binding site" evidence="11">
    <location>
        <position position="345"/>
    </location>
    <ligand>
        <name>L-glutamine</name>
        <dbReference type="ChEBI" id="CHEBI:58359"/>
    </ligand>
</feature>
<dbReference type="UniPathway" id="UPA00159">
    <property type="reaction ID" value="UER00277"/>
</dbReference>
<feature type="binding site" evidence="11">
    <location>
        <begin position="182"/>
        <end position="187"/>
    </location>
    <ligand>
        <name>CTP</name>
        <dbReference type="ChEBI" id="CHEBI:37563"/>
        <note>allosteric inhibitor</note>
    </ligand>
</feature>
<reference evidence="14 15" key="1">
    <citation type="journal article" date="2016" name="ISME J.">
        <title>Chasing the elusive Euryarchaeota class WSA2: genomes reveal a uniquely fastidious methyl-reducing methanogen.</title>
        <authorList>
            <person name="Nobu M.K."/>
            <person name="Narihiro T."/>
            <person name="Kuroda K."/>
            <person name="Mei R."/>
            <person name="Liu W.T."/>
        </authorList>
    </citation>
    <scope>NUCLEOTIDE SEQUENCE [LARGE SCALE GENOMIC DNA]</scope>
    <source>
        <strain evidence="14">U1lsi0528_Bin055</strain>
    </source>
</reference>
<dbReference type="GO" id="GO:0003883">
    <property type="term" value="F:CTP synthase activity"/>
    <property type="evidence" value="ECO:0007669"/>
    <property type="project" value="UniProtKB-UniRule"/>
</dbReference>
<evidence type="ECO:0000256" key="8">
    <source>
        <dbReference type="ARBA" id="ARBA00022962"/>
    </source>
</evidence>
<evidence type="ECO:0000259" key="12">
    <source>
        <dbReference type="Pfam" id="PF00117"/>
    </source>
</evidence>
<dbReference type="HAMAP" id="MF_01227">
    <property type="entry name" value="PyrG"/>
    <property type="match status" value="1"/>
</dbReference>
<keyword evidence="9 11" id="KW-0665">Pyrimidine biosynthesis</keyword>
<dbReference type="Proteomes" id="UP000075398">
    <property type="component" value="Unassembled WGS sequence"/>
</dbReference>
<evidence type="ECO:0000259" key="13">
    <source>
        <dbReference type="Pfam" id="PF06418"/>
    </source>
</evidence>
<feature type="binding site" evidence="11">
    <location>
        <begin position="182"/>
        <end position="187"/>
    </location>
    <ligand>
        <name>UTP</name>
        <dbReference type="ChEBI" id="CHEBI:46398"/>
    </ligand>
</feature>
<dbReference type="InterPro" id="IPR017926">
    <property type="entry name" value="GATASE"/>
</dbReference>
<feature type="active site" evidence="11">
    <location>
        <position position="499"/>
    </location>
</feature>
<evidence type="ECO:0000256" key="9">
    <source>
        <dbReference type="ARBA" id="ARBA00022975"/>
    </source>
</evidence>
<dbReference type="PROSITE" id="PS51273">
    <property type="entry name" value="GATASE_TYPE_1"/>
    <property type="match status" value="1"/>
</dbReference>
<comment type="similarity">
    <text evidence="2 11">Belongs to the CTP synthase family.</text>
</comment>
<keyword evidence="7 11" id="KW-0460">Magnesium</keyword>
<evidence type="ECO:0000256" key="3">
    <source>
        <dbReference type="ARBA" id="ARBA00022598"/>
    </source>
</evidence>
<feature type="binding site" evidence="11">
    <location>
        <begin position="145"/>
        <end position="147"/>
    </location>
    <ligand>
        <name>CTP</name>
        <dbReference type="ChEBI" id="CHEBI:37563"/>
        <note>allosteric inhibitor</note>
    </ligand>
</feature>
<dbReference type="PANTHER" id="PTHR11550:SF0">
    <property type="entry name" value="CTP SYNTHASE-RELATED"/>
    <property type="match status" value="1"/>
</dbReference>
<dbReference type="InterPro" id="IPR017456">
    <property type="entry name" value="CTP_synthase_N"/>
</dbReference>
<evidence type="ECO:0000256" key="2">
    <source>
        <dbReference type="ARBA" id="ARBA00007533"/>
    </source>
</evidence>
<keyword evidence="6 11" id="KW-0067">ATP-binding</keyword>
<feature type="binding site" evidence="11">
    <location>
        <position position="138"/>
    </location>
    <ligand>
        <name>Mg(2+)</name>
        <dbReference type="ChEBI" id="CHEBI:18420"/>
    </ligand>
</feature>
<feature type="binding site" evidence="11">
    <location>
        <position position="452"/>
    </location>
    <ligand>
        <name>L-glutamine</name>
        <dbReference type="ChEBI" id="CHEBI:58359"/>
    </ligand>
</feature>
<dbReference type="CDD" id="cd03113">
    <property type="entry name" value="CTPS_N"/>
    <property type="match status" value="1"/>
</dbReference>
<comment type="catalytic activity">
    <reaction evidence="11">
        <text>L-glutamine + H2O = L-glutamate + NH4(+)</text>
        <dbReference type="Rhea" id="RHEA:15889"/>
        <dbReference type="ChEBI" id="CHEBI:15377"/>
        <dbReference type="ChEBI" id="CHEBI:28938"/>
        <dbReference type="ChEBI" id="CHEBI:29985"/>
        <dbReference type="ChEBI" id="CHEBI:58359"/>
    </reaction>
</comment>
<name>A0A150IV19_9EURY</name>
<dbReference type="GO" id="GO:0005524">
    <property type="term" value="F:ATP binding"/>
    <property type="evidence" value="ECO:0007669"/>
    <property type="project" value="UniProtKB-KW"/>
</dbReference>
<comment type="function">
    <text evidence="11">Catalyzes the ATP-dependent amination of UTP to CTP with either L-glutamine or ammonia as the source of nitrogen. Regulates intracellular CTP levels through interactions with the four ribonucleotide triphosphates.</text>
</comment>
<feature type="binding site" evidence="11">
    <location>
        <position position="70"/>
    </location>
    <ligand>
        <name>Mg(2+)</name>
        <dbReference type="ChEBI" id="CHEBI:18420"/>
    </ligand>
</feature>
<feature type="active site" description="Nucleophile; for glutamine hydrolysis" evidence="11">
    <location>
        <position position="372"/>
    </location>
</feature>
<comment type="caution">
    <text evidence="14">The sequence shown here is derived from an EMBL/GenBank/DDBJ whole genome shotgun (WGS) entry which is preliminary data.</text>
</comment>
<dbReference type="InterPro" id="IPR029062">
    <property type="entry name" value="Class_I_gatase-like"/>
</dbReference>
<evidence type="ECO:0000256" key="11">
    <source>
        <dbReference type="HAMAP-Rule" id="MF_01227"/>
    </source>
</evidence>